<gene>
    <name evidence="1" type="ORF">UFOPK3954_00872</name>
</gene>
<sequence length="227" mass="24400">MHVGPVVHQRWVAARNVAVPLGLDHLGEVADRPVVEVVAVEVAGNPGDLGAYCRAKSGLQGDEVLVPGDHAPVGVLDREGDAQVRWKSMGVEVGCTNGLAAALGEFACQCSGERQGPAVARSVTQRLYRLADVLGCGDQLPAQCLREGLEVRRHEVLPQAGNHPAERLGLDLVEHKEREAHRHPAVLVRWVEVVVERQRGLVVGPLGGKLLERVGLSLQQLLARQVE</sequence>
<proteinExistence type="predicted"/>
<reference evidence="1" key="1">
    <citation type="submission" date="2020-05" db="EMBL/GenBank/DDBJ databases">
        <authorList>
            <person name="Chiriac C."/>
            <person name="Salcher M."/>
            <person name="Ghai R."/>
            <person name="Kavagutti S V."/>
        </authorList>
    </citation>
    <scope>NUCLEOTIDE SEQUENCE</scope>
</reference>
<evidence type="ECO:0000313" key="1">
    <source>
        <dbReference type="EMBL" id="CAB4986368.1"/>
    </source>
</evidence>
<dbReference type="AlphaFoldDB" id="A0A6J7N2I9"/>
<accession>A0A6J7N2I9</accession>
<name>A0A6J7N2I9_9ZZZZ</name>
<organism evidence="1">
    <name type="scientific">freshwater metagenome</name>
    <dbReference type="NCBI Taxonomy" id="449393"/>
    <lineage>
        <taxon>unclassified sequences</taxon>
        <taxon>metagenomes</taxon>
        <taxon>ecological metagenomes</taxon>
    </lineage>
</organism>
<dbReference type="EMBL" id="CAFBON010000075">
    <property type="protein sequence ID" value="CAB4986368.1"/>
    <property type="molecule type" value="Genomic_DNA"/>
</dbReference>
<protein>
    <submittedName>
        <fullName evidence="1">Unannotated protein</fullName>
    </submittedName>
</protein>